<dbReference type="AlphaFoldDB" id="A0A9N7TRU2"/>
<accession>A0A9N7TRU2</accession>
<comment type="caution">
    <text evidence="2">The sequence shown here is derived from an EMBL/GenBank/DDBJ whole genome shotgun (WGS) entry which is preliminary data.</text>
</comment>
<evidence type="ECO:0000313" key="3">
    <source>
        <dbReference type="Proteomes" id="UP001153269"/>
    </source>
</evidence>
<keyword evidence="3" id="KW-1185">Reference proteome</keyword>
<evidence type="ECO:0000256" key="1">
    <source>
        <dbReference type="SAM" id="MobiDB-lite"/>
    </source>
</evidence>
<evidence type="ECO:0000313" key="2">
    <source>
        <dbReference type="EMBL" id="CAB1417895.1"/>
    </source>
</evidence>
<gene>
    <name evidence="2" type="ORF">PLEPLA_LOCUS5715</name>
</gene>
<reference evidence="2" key="1">
    <citation type="submission" date="2020-03" db="EMBL/GenBank/DDBJ databases">
        <authorList>
            <person name="Weist P."/>
        </authorList>
    </citation>
    <scope>NUCLEOTIDE SEQUENCE</scope>
</reference>
<dbReference type="EMBL" id="CADEAL010000291">
    <property type="protein sequence ID" value="CAB1417895.1"/>
    <property type="molecule type" value="Genomic_DNA"/>
</dbReference>
<sequence length="93" mass="10457">MRMKRLTEVQAACADLNWDTYCGKHIWCQDLRLLIPKQKQDEASCGASGKAACRHSQEVAVDPERKQPNNTQTEAESPFHVGGTEHTLFESVQ</sequence>
<proteinExistence type="predicted"/>
<feature type="region of interest" description="Disordered" evidence="1">
    <location>
        <begin position="56"/>
        <end position="93"/>
    </location>
</feature>
<dbReference type="Proteomes" id="UP001153269">
    <property type="component" value="Unassembled WGS sequence"/>
</dbReference>
<name>A0A9N7TRU2_PLEPL</name>
<organism evidence="2 3">
    <name type="scientific">Pleuronectes platessa</name>
    <name type="common">European plaice</name>
    <dbReference type="NCBI Taxonomy" id="8262"/>
    <lineage>
        <taxon>Eukaryota</taxon>
        <taxon>Metazoa</taxon>
        <taxon>Chordata</taxon>
        <taxon>Craniata</taxon>
        <taxon>Vertebrata</taxon>
        <taxon>Euteleostomi</taxon>
        <taxon>Actinopterygii</taxon>
        <taxon>Neopterygii</taxon>
        <taxon>Teleostei</taxon>
        <taxon>Neoteleostei</taxon>
        <taxon>Acanthomorphata</taxon>
        <taxon>Carangaria</taxon>
        <taxon>Pleuronectiformes</taxon>
        <taxon>Pleuronectoidei</taxon>
        <taxon>Pleuronectidae</taxon>
        <taxon>Pleuronectes</taxon>
    </lineage>
</organism>
<protein>
    <submittedName>
        <fullName evidence="2">Uncharacterized protein</fullName>
    </submittedName>
</protein>